<protein>
    <recommendedName>
        <fullName evidence="5 14">Coatomer subunit epsilon</fullName>
    </recommendedName>
</protein>
<dbReference type="InterPro" id="IPR006822">
    <property type="entry name" value="Coatomer_esu"/>
</dbReference>
<dbReference type="AlphaFoldDB" id="A0A813RKT5"/>
<evidence type="ECO:0000256" key="6">
    <source>
        <dbReference type="ARBA" id="ARBA00022448"/>
    </source>
</evidence>
<evidence type="ECO:0000256" key="14">
    <source>
        <dbReference type="PIRNR" id="PIRNR016478"/>
    </source>
</evidence>
<evidence type="ECO:0000256" key="8">
    <source>
        <dbReference type="ARBA" id="ARBA00022892"/>
    </source>
</evidence>
<evidence type="ECO:0000256" key="3">
    <source>
        <dbReference type="ARBA" id="ARBA00008827"/>
    </source>
</evidence>
<dbReference type="SUPFAM" id="SSF48452">
    <property type="entry name" value="TPR-like"/>
    <property type="match status" value="1"/>
</dbReference>
<evidence type="ECO:0000256" key="10">
    <source>
        <dbReference type="ARBA" id="ARBA00023034"/>
    </source>
</evidence>
<dbReference type="Pfam" id="PF04733">
    <property type="entry name" value="Coatomer_E"/>
    <property type="match status" value="1"/>
</dbReference>
<dbReference type="EMBL" id="CAJNOC010000622">
    <property type="protein sequence ID" value="CAF0783827.1"/>
    <property type="molecule type" value="Genomic_DNA"/>
</dbReference>
<keyword evidence="11 14" id="KW-0472">Membrane</keyword>
<evidence type="ECO:0000256" key="12">
    <source>
        <dbReference type="ARBA" id="ARBA00023329"/>
    </source>
</evidence>
<evidence type="ECO:0000256" key="9">
    <source>
        <dbReference type="ARBA" id="ARBA00022927"/>
    </source>
</evidence>
<keyword evidence="10 14" id="KW-0333">Golgi apparatus</keyword>
<dbReference type="GO" id="GO:0015031">
    <property type="term" value="P:protein transport"/>
    <property type="evidence" value="ECO:0007669"/>
    <property type="project" value="UniProtKB-UniRule"/>
</dbReference>
<evidence type="ECO:0000313" key="15">
    <source>
        <dbReference type="EMBL" id="CAF0783827.1"/>
    </source>
</evidence>
<keyword evidence="7 14" id="KW-0963">Cytoplasm</keyword>
<dbReference type="GO" id="GO:0000139">
    <property type="term" value="C:Golgi membrane"/>
    <property type="evidence" value="ECO:0007669"/>
    <property type="project" value="UniProtKB-SubCell"/>
</dbReference>
<dbReference type="GO" id="GO:0006890">
    <property type="term" value="P:retrograde vesicle-mediated transport, Golgi to endoplasmic reticulum"/>
    <property type="evidence" value="ECO:0007669"/>
    <property type="project" value="UniProtKB-UniRule"/>
</dbReference>
<evidence type="ECO:0000256" key="7">
    <source>
        <dbReference type="ARBA" id="ARBA00022490"/>
    </source>
</evidence>
<sequence length="297" mass="33823">MSSADELFDLRTSFYLGNYQQAVNEAQKLRVTDPRLQIEKDVFMYRAFIAQKKYGVVLDDIKSNASDELKYVRLLAEYLSNEAKRDSIVEDLDHKLGSLNVTNPLVLLVIANIYVLHDNLETALKLLYNVDTTQLLECGALAIQIYLKMERHDLARRELKKLIDIDEDAIITQLAGAWVNMATGEKPQDAFFTFQEQADKNTPTSLLLNNQALCQINQGKFDEAQSLLQEALDKDSNNPDAMVNAIVLNQHLGKPVEVTNRYISQIKDSSKNHPFSKDLLLKENEFNRIAQNYHSSK</sequence>
<comment type="function">
    <text evidence="13 14">The coatomer is a cytosolic protein complex that binds to dilysine motifs and reversibly associates with Golgi non-clathrin-coated vesicles, which further mediate biosynthetic protein transport from the ER, via the Golgi up to the trans Golgi network. The coatomer complex is required for budding from Golgi membranes, and is essential for the retrograde Golgi-to-ER transport of dilysine-tagged proteins.</text>
</comment>
<evidence type="ECO:0000256" key="11">
    <source>
        <dbReference type="ARBA" id="ARBA00023136"/>
    </source>
</evidence>
<dbReference type="GO" id="GO:0005198">
    <property type="term" value="F:structural molecule activity"/>
    <property type="evidence" value="ECO:0007669"/>
    <property type="project" value="UniProtKB-UniRule"/>
</dbReference>
<keyword evidence="16" id="KW-1185">Reference proteome</keyword>
<evidence type="ECO:0000256" key="4">
    <source>
        <dbReference type="ARBA" id="ARBA00011775"/>
    </source>
</evidence>
<evidence type="ECO:0000313" key="16">
    <source>
        <dbReference type="Proteomes" id="UP000663879"/>
    </source>
</evidence>
<dbReference type="Gene3D" id="1.25.40.10">
    <property type="entry name" value="Tetratricopeptide repeat domain"/>
    <property type="match status" value="1"/>
</dbReference>
<dbReference type="OrthoDB" id="310217at2759"/>
<dbReference type="PANTHER" id="PTHR10805:SF0">
    <property type="entry name" value="COATOMER SUBUNIT EPSILON"/>
    <property type="match status" value="1"/>
</dbReference>
<dbReference type="PANTHER" id="PTHR10805">
    <property type="entry name" value="COATOMER SUBUNIT EPSILON"/>
    <property type="match status" value="1"/>
</dbReference>
<evidence type="ECO:0000256" key="1">
    <source>
        <dbReference type="ARBA" id="ARBA00004255"/>
    </source>
</evidence>
<keyword evidence="8 14" id="KW-0931">ER-Golgi transport</keyword>
<dbReference type="PIRSF" id="PIRSF016478">
    <property type="entry name" value="Coatomer_esu"/>
    <property type="match status" value="1"/>
</dbReference>
<dbReference type="GO" id="GO:0030126">
    <property type="term" value="C:COPI vesicle coat"/>
    <property type="evidence" value="ECO:0007669"/>
    <property type="project" value="TreeGrafter"/>
</dbReference>
<evidence type="ECO:0000256" key="2">
    <source>
        <dbReference type="ARBA" id="ARBA00004347"/>
    </source>
</evidence>
<dbReference type="InterPro" id="IPR011990">
    <property type="entry name" value="TPR-like_helical_dom_sf"/>
</dbReference>
<dbReference type="FunFam" id="1.25.40.10:FF:000140">
    <property type="entry name" value="Coatomer subunit epsilon"/>
    <property type="match status" value="1"/>
</dbReference>
<dbReference type="GO" id="GO:0006888">
    <property type="term" value="P:endoplasmic reticulum to Golgi vesicle-mediated transport"/>
    <property type="evidence" value="ECO:0007669"/>
    <property type="project" value="TreeGrafter"/>
</dbReference>
<gene>
    <name evidence="15" type="ORF">OXX778_LOCUS5604</name>
</gene>
<comment type="subcellular location">
    <subcellularLocation>
        <location evidence="2">Cytoplasmic vesicle</location>
        <location evidence="2">COPI-coated vesicle membrane</location>
        <topology evidence="2">Peripheral membrane protein</topology>
        <orientation evidence="2">Cytoplasmic side</orientation>
    </subcellularLocation>
    <subcellularLocation>
        <location evidence="1">Golgi apparatus membrane</location>
        <topology evidence="1">Peripheral membrane protein</topology>
        <orientation evidence="1">Cytoplasmic side</orientation>
    </subcellularLocation>
</comment>
<dbReference type="Proteomes" id="UP000663879">
    <property type="component" value="Unassembled WGS sequence"/>
</dbReference>
<dbReference type="SMART" id="SM00028">
    <property type="entry name" value="TPR"/>
    <property type="match status" value="1"/>
</dbReference>
<comment type="similarity">
    <text evidence="3 14">Belongs to the COPE family.</text>
</comment>
<reference evidence="15" key="1">
    <citation type="submission" date="2021-02" db="EMBL/GenBank/DDBJ databases">
        <authorList>
            <person name="Nowell W R."/>
        </authorList>
    </citation>
    <scope>NUCLEOTIDE SEQUENCE</scope>
    <source>
        <strain evidence="15">Ploen Becks lab</strain>
    </source>
</reference>
<proteinExistence type="inferred from homology"/>
<accession>A0A813RKT5</accession>
<keyword evidence="6 14" id="KW-0813">Transport</keyword>
<evidence type="ECO:0000256" key="5">
    <source>
        <dbReference type="ARBA" id="ARBA00015828"/>
    </source>
</evidence>
<dbReference type="InterPro" id="IPR019734">
    <property type="entry name" value="TPR_rpt"/>
</dbReference>
<comment type="caution">
    <text evidence="15">The sequence shown here is derived from an EMBL/GenBank/DDBJ whole genome shotgun (WGS) entry which is preliminary data.</text>
</comment>
<comment type="subunit">
    <text evidence="4">Oligomeric complex that consists of at least the alpha, beta, beta', gamma, delta, epsilon and zeta subunits.</text>
</comment>
<organism evidence="15 16">
    <name type="scientific">Brachionus calyciflorus</name>
    <dbReference type="NCBI Taxonomy" id="104777"/>
    <lineage>
        <taxon>Eukaryota</taxon>
        <taxon>Metazoa</taxon>
        <taxon>Spiralia</taxon>
        <taxon>Gnathifera</taxon>
        <taxon>Rotifera</taxon>
        <taxon>Eurotatoria</taxon>
        <taxon>Monogononta</taxon>
        <taxon>Pseudotrocha</taxon>
        <taxon>Ploima</taxon>
        <taxon>Brachionidae</taxon>
        <taxon>Brachionus</taxon>
    </lineage>
</organism>
<keyword evidence="9 14" id="KW-0653">Protein transport</keyword>
<dbReference type="GO" id="GO:0006891">
    <property type="term" value="P:intra-Golgi vesicle-mediated transport"/>
    <property type="evidence" value="ECO:0007669"/>
    <property type="project" value="TreeGrafter"/>
</dbReference>
<evidence type="ECO:0000256" key="13">
    <source>
        <dbReference type="ARBA" id="ARBA00025582"/>
    </source>
</evidence>
<keyword evidence="12 14" id="KW-0968">Cytoplasmic vesicle</keyword>
<name>A0A813RKT5_9BILA</name>